<dbReference type="Proteomes" id="UP000291613">
    <property type="component" value="Unassembled WGS sequence"/>
</dbReference>
<dbReference type="GO" id="GO:0005886">
    <property type="term" value="C:plasma membrane"/>
    <property type="evidence" value="ECO:0007669"/>
    <property type="project" value="TreeGrafter"/>
</dbReference>
<feature type="transmembrane region" description="Helical" evidence="1">
    <location>
        <begin position="102"/>
        <end position="120"/>
    </location>
</feature>
<evidence type="ECO:0000313" key="4">
    <source>
        <dbReference type="Proteomes" id="UP000291613"/>
    </source>
</evidence>
<comment type="caution">
    <text evidence="3">The sequence shown here is derived from an EMBL/GenBank/DDBJ whole genome shotgun (WGS) entry which is preliminary data.</text>
</comment>
<dbReference type="OrthoDB" id="9810270at2"/>
<feature type="transmembrane region" description="Helical" evidence="1">
    <location>
        <begin position="54"/>
        <end position="81"/>
    </location>
</feature>
<dbReference type="PANTHER" id="PTHR42709:SF11">
    <property type="entry name" value="DEDA FAMILY PROTEIN"/>
    <property type="match status" value="1"/>
</dbReference>
<feature type="domain" description="VTT" evidence="2">
    <location>
        <begin position="54"/>
        <end position="152"/>
    </location>
</feature>
<reference evidence="3 4" key="1">
    <citation type="submission" date="2019-02" db="EMBL/GenBank/DDBJ databases">
        <title>Hansschlegelia quercus sp. nov., a novel methylotrophic bacterium from buds of oak (Quercus robur L.).</title>
        <authorList>
            <person name="Agafonova N.V."/>
            <person name="Kaparullina E.N."/>
            <person name="Grouzdev D.S."/>
            <person name="Doronina N.V."/>
        </authorList>
    </citation>
    <scope>NUCLEOTIDE SEQUENCE [LARGE SCALE GENOMIC DNA]</scope>
    <source>
        <strain evidence="3 4">Dub</strain>
    </source>
</reference>
<feature type="transmembrane region" description="Helical" evidence="1">
    <location>
        <begin position="132"/>
        <end position="151"/>
    </location>
</feature>
<dbReference type="Pfam" id="PF09335">
    <property type="entry name" value="VTT_dom"/>
    <property type="match status" value="1"/>
</dbReference>
<evidence type="ECO:0000313" key="3">
    <source>
        <dbReference type="EMBL" id="TBN53868.1"/>
    </source>
</evidence>
<dbReference type="PANTHER" id="PTHR42709">
    <property type="entry name" value="ALKALINE PHOSPHATASE LIKE PROTEIN"/>
    <property type="match status" value="1"/>
</dbReference>
<feature type="transmembrane region" description="Helical" evidence="1">
    <location>
        <begin position="171"/>
        <end position="192"/>
    </location>
</feature>
<dbReference type="InterPro" id="IPR032816">
    <property type="entry name" value="VTT_dom"/>
</dbReference>
<keyword evidence="1" id="KW-1133">Transmembrane helix</keyword>
<protein>
    <submittedName>
        <fullName evidence="3">DedA family protein</fullName>
    </submittedName>
</protein>
<evidence type="ECO:0000256" key="1">
    <source>
        <dbReference type="SAM" id="Phobius"/>
    </source>
</evidence>
<proteinExistence type="predicted"/>
<gene>
    <name evidence="3" type="ORF">EYR15_08740</name>
</gene>
<name>A0A4Q9GIK9_9HYPH</name>
<dbReference type="EMBL" id="SIUB01000003">
    <property type="protein sequence ID" value="TBN53868.1"/>
    <property type="molecule type" value="Genomic_DNA"/>
</dbReference>
<dbReference type="RefSeq" id="WP_131003077.1">
    <property type="nucleotide sequence ID" value="NZ_JBHSZR010000003.1"/>
</dbReference>
<sequence length="193" mass="21535">MLRRLYAWTLSLAAGKHADRALFGVAFAEASFFPLPPDILLVPMTIARPERGYYLALLCGLASTMGGALGYAIGALLYDSVGLWIINLYGYGDKMEAFRETYAHYGLWIILLKGLTPIPYKLVTITSGFAGYNFFLFMALSAVSRTLRFLVVGWLLKRYGEPVREFIEKRLELATIILLVFVVGGFVVVKYVV</sequence>
<dbReference type="AlphaFoldDB" id="A0A4Q9GIK9"/>
<keyword evidence="4" id="KW-1185">Reference proteome</keyword>
<dbReference type="InterPro" id="IPR051311">
    <property type="entry name" value="DedA_domain"/>
</dbReference>
<organism evidence="3 4">
    <name type="scientific">Hansschlegelia quercus</name>
    <dbReference type="NCBI Taxonomy" id="2528245"/>
    <lineage>
        <taxon>Bacteria</taxon>
        <taxon>Pseudomonadati</taxon>
        <taxon>Pseudomonadota</taxon>
        <taxon>Alphaproteobacteria</taxon>
        <taxon>Hyphomicrobiales</taxon>
        <taxon>Methylopilaceae</taxon>
        <taxon>Hansschlegelia</taxon>
    </lineage>
</organism>
<keyword evidence="1" id="KW-0472">Membrane</keyword>
<evidence type="ECO:0000259" key="2">
    <source>
        <dbReference type="Pfam" id="PF09335"/>
    </source>
</evidence>
<keyword evidence="1" id="KW-0812">Transmembrane</keyword>
<accession>A0A4Q9GIK9</accession>